<evidence type="ECO:0000256" key="1">
    <source>
        <dbReference type="ARBA" id="ARBA00022729"/>
    </source>
</evidence>
<evidence type="ECO:0000313" key="5">
    <source>
        <dbReference type="EMBL" id="EEI65625.1"/>
    </source>
</evidence>
<evidence type="ECO:0000256" key="2">
    <source>
        <dbReference type="SAM" id="MobiDB-lite"/>
    </source>
</evidence>
<evidence type="ECO:0000259" key="4">
    <source>
        <dbReference type="Pfam" id="PF04650"/>
    </source>
</evidence>
<feature type="domain" description="YSIRK Gram-positive signal peptide" evidence="4">
    <location>
        <begin position="18"/>
        <end position="41"/>
    </location>
</feature>
<feature type="region of interest" description="Disordered" evidence="2">
    <location>
        <begin position="48"/>
        <end position="81"/>
    </location>
</feature>
<feature type="compositionally biased region" description="Low complexity" evidence="2">
    <location>
        <begin position="48"/>
        <end position="78"/>
    </location>
</feature>
<evidence type="ECO:0000313" key="6">
    <source>
        <dbReference type="Proteomes" id="UP000003419"/>
    </source>
</evidence>
<protein>
    <submittedName>
        <fullName evidence="5">Gram-positive signal peptide protein, YSIRK family</fullName>
    </submittedName>
</protein>
<dbReference type="InterPro" id="IPR005877">
    <property type="entry name" value="YSIRK_signal_dom"/>
</dbReference>
<sequence length="96" mass="10355">MLSRNNWKEQVRQQEPNKQRFTIKKLTIGVASVLIGFTFMGMSASADAQTTSATGTQTGIASATDTTTPIAPSTTVPSYDGTKVVDTPFYNNAHVR</sequence>
<name>A0A8D9S289_LIMRT</name>
<feature type="signal peptide" evidence="3">
    <location>
        <begin position="1"/>
        <end position="48"/>
    </location>
</feature>
<organism evidence="5 6">
    <name type="scientific">Limosilactobacillus reuteri CF48-3A</name>
    <dbReference type="NCBI Taxonomy" id="525341"/>
    <lineage>
        <taxon>Bacteria</taxon>
        <taxon>Bacillati</taxon>
        <taxon>Bacillota</taxon>
        <taxon>Bacilli</taxon>
        <taxon>Lactobacillales</taxon>
        <taxon>Lactobacillaceae</taxon>
        <taxon>Limosilactobacillus</taxon>
    </lineage>
</organism>
<reference evidence="5 6" key="1">
    <citation type="submission" date="2009-01" db="EMBL/GenBank/DDBJ databases">
        <authorList>
            <person name="Qin X."/>
            <person name="Bachman B."/>
            <person name="Battles P."/>
            <person name="Bell A."/>
            <person name="Bess C."/>
            <person name="Bickham C."/>
            <person name="Chaboub L."/>
            <person name="Chen D."/>
            <person name="Coyle M."/>
            <person name="Deiros D.R."/>
            <person name="Dinh H."/>
            <person name="Forbes L."/>
            <person name="Fowler G."/>
            <person name="Francisco L."/>
            <person name="Fu Q."/>
            <person name="Gubbala S."/>
            <person name="Hale W."/>
            <person name="Han Y."/>
            <person name="Hemphill L."/>
            <person name="Highlander S.K."/>
            <person name="Hirani K."/>
            <person name="Hogues M."/>
            <person name="Jackson L."/>
            <person name="Jakkamsetti A."/>
            <person name="Javaid M."/>
            <person name="Jiang H."/>
            <person name="Korchina V."/>
            <person name="Kovar C."/>
            <person name="Lara F."/>
            <person name="Lee S."/>
            <person name="Mata R."/>
            <person name="Mathew T."/>
            <person name="Moen C."/>
            <person name="Morales K."/>
            <person name="Munidasa M."/>
            <person name="Nazareth L."/>
            <person name="Ngo R."/>
            <person name="Nguyen L."/>
            <person name="Okwuonu G."/>
            <person name="Ongeri F."/>
            <person name="Patil S."/>
            <person name="Petrosino J."/>
            <person name="Pham C."/>
            <person name="Pham P."/>
            <person name="Pu L.-L."/>
            <person name="Puazo M."/>
            <person name="Raj R."/>
            <person name="Reid J."/>
            <person name="Rouhana J."/>
            <person name="Saada N."/>
            <person name="Shang Y."/>
            <person name="Simmons D."/>
            <person name="Thornton R."/>
            <person name="Warren J."/>
            <person name="Weissenberger G."/>
            <person name="Zhang J."/>
            <person name="Zhang L."/>
            <person name="Zhou C."/>
            <person name="Zhu D."/>
            <person name="Muzny D."/>
            <person name="Worley K."/>
            <person name="Gibbs R."/>
        </authorList>
    </citation>
    <scope>NUCLEOTIDE SEQUENCE [LARGE SCALE GENOMIC DNA]</scope>
    <source>
        <strain evidence="5 6">CF48-3A</strain>
    </source>
</reference>
<evidence type="ECO:0000256" key="3">
    <source>
        <dbReference type="SAM" id="SignalP"/>
    </source>
</evidence>
<gene>
    <name evidence="5" type="ORF">HMPREF0534_1058</name>
</gene>
<comment type="caution">
    <text evidence="5">The sequence shown here is derived from an EMBL/GenBank/DDBJ whole genome shotgun (WGS) entry which is preliminary data.</text>
</comment>
<dbReference type="NCBIfam" id="TIGR01168">
    <property type="entry name" value="YSIRK_signal"/>
    <property type="match status" value="1"/>
</dbReference>
<dbReference type="Pfam" id="PF04650">
    <property type="entry name" value="YSIRK_signal"/>
    <property type="match status" value="1"/>
</dbReference>
<dbReference type="AlphaFoldDB" id="A0A8D9S289"/>
<keyword evidence="1 3" id="KW-0732">Signal</keyword>
<feature type="chain" id="PRO_5034155598" evidence="3">
    <location>
        <begin position="49"/>
        <end position="96"/>
    </location>
</feature>
<dbReference type="RefSeq" id="WP_003672616.1">
    <property type="nucleotide sequence ID" value="NZ_GG693700.1"/>
</dbReference>
<accession>A0A8D9S289</accession>
<dbReference type="EMBL" id="ACHG01000110">
    <property type="protein sequence ID" value="EEI65625.1"/>
    <property type="molecule type" value="Genomic_DNA"/>
</dbReference>
<dbReference type="Proteomes" id="UP000003419">
    <property type="component" value="Unassembled WGS sequence"/>
</dbReference>
<proteinExistence type="predicted"/>